<dbReference type="PANTHER" id="PTHR43023:SF6">
    <property type="entry name" value="INTERMEMBRANE PHOSPHOLIPID TRANSPORT SYSTEM ATP-BINDING PROTEIN MLAF"/>
    <property type="match status" value="1"/>
</dbReference>
<proteinExistence type="predicted"/>
<dbReference type="InterPro" id="IPR017871">
    <property type="entry name" value="ABC_transporter-like_CS"/>
</dbReference>
<dbReference type="EMBL" id="RQYC01000028">
    <property type="protein sequence ID" value="RRD88925.1"/>
    <property type="molecule type" value="Genomic_DNA"/>
</dbReference>
<dbReference type="CDD" id="cd03261">
    <property type="entry name" value="ABC_Org_Solvent_Resistant"/>
    <property type="match status" value="1"/>
</dbReference>
<accession>A0A3P2A1Q6</accession>
<keyword evidence="3" id="KW-0547">Nucleotide-binding</keyword>
<dbReference type="OrthoDB" id="9802264at2"/>
<dbReference type="SUPFAM" id="SSF52540">
    <property type="entry name" value="P-loop containing nucleoside triphosphate hydrolases"/>
    <property type="match status" value="1"/>
</dbReference>
<organism evidence="6 7">
    <name type="scientific">Conchiformibius steedae</name>
    <dbReference type="NCBI Taxonomy" id="153493"/>
    <lineage>
        <taxon>Bacteria</taxon>
        <taxon>Pseudomonadati</taxon>
        <taxon>Pseudomonadota</taxon>
        <taxon>Betaproteobacteria</taxon>
        <taxon>Neisseriales</taxon>
        <taxon>Neisseriaceae</taxon>
        <taxon>Conchiformibius</taxon>
    </lineage>
</organism>
<evidence type="ECO:0000256" key="2">
    <source>
        <dbReference type="ARBA" id="ARBA00022475"/>
    </source>
</evidence>
<dbReference type="InterPro" id="IPR027417">
    <property type="entry name" value="P-loop_NTPase"/>
</dbReference>
<reference evidence="6 7" key="1">
    <citation type="submission" date="2018-11" db="EMBL/GenBank/DDBJ databases">
        <title>Genomes From Bacteria Associated with the Canine Oral Cavity: a Test Case for Automated Genome-Based Taxonomic Assignment.</title>
        <authorList>
            <person name="Coil D.A."/>
            <person name="Jospin G."/>
            <person name="Darling A.E."/>
            <person name="Wallis C."/>
            <person name="Davis I.J."/>
            <person name="Harris S."/>
            <person name="Eisen J.A."/>
            <person name="Holcombe L.J."/>
            <person name="O'Flynn C."/>
        </authorList>
    </citation>
    <scope>NUCLEOTIDE SEQUENCE [LARGE SCALE GENOMIC DNA]</scope>
    <source>
        <strain evidence="6 7">COT-280</strain>
    </source>
</reference>
<feature type="domain" description="ABC transporter" evidence="5">
    <location>
        <begin position="7"/>
        <end position="243"/>
    </location>
</feature>
<evidence type="ECO:0000256" key="1">
    <source>
        <dbReference type="ARBA" id="ARBA00022448"/>
    </source>
</evidence>
<keyword evidence="1" id="KW-0813">Transport</keyword>
<dbReference type="SMART" id="SM00382">
    <property type="entry name" value="AAA"/>
    <property type="match status" value="1"/>
</dbReference>
<dbReference type="Proteomes" id="UP000269923">
    <property type="component" value="Unassembled WGS sequence"/>
</dbReference>
<dbReference type="InterPro" id="IPR003439">
    <property type="entry name" value="ABC_transporter-like_ATP-bd"/>
</dbReference>
<dbReference type="InterPro" id="IPR003593">
    <property type="entry name" value="AAA+_ATPase"/>
</dbReference>
<protein>
    <submittedName>
        <fullName evidence="6">ABC transporter ATP-binding protein</fullName>
    </submittedName>
</protein>
<name>A0A3P2A1Q6_9NEIS</name>
<dbReference type="Gene3D" id="3.40.50.300">
    <property type="entry name" value="P-loop containing nucleotide triphosphate hydrolases"/>
    <property type="match status" value="1"/>
</dbReference>
<evidence type="ECO:0000259" key="5">
    <source>
        <dbReference type="PROSITE" id="PS50893"/>
    </source>
</evidence>
<keyword evidence="2" id="KW-0472">Membrane</keyword>
<evidence type="ECO:0000313" key="7">
    <source>
        <dbReference type="Proteomes" id="UP000269923"/>
    </source>
</evidence>
<dbReference type="STRING" id="1121352.GCA_000620925_01570"/>
<sequence>MNAVPFIECRNVAFAYGSRPILHNVNFRVQTGHFAAIMGGSGSGKTTLLRLITGQLRPSAGQVLIQGRDLADFSNAELTAHRRRMGVLFQHGALFTDLSVYDNIAFPMRELTKLPEKLIRDLVLLKLHAVGLRGTEQLMPAELSGGMARRVALARTIALDPELMLFDEPFTGLDPISLGVIAHLIRRVSQALHATSLMVTHDIEQSLQIVDQVVFLAHGEVLFSGTPDEMRHTDSEWVRQFVGGLPNGPVAFRYPARNSWQDDLLHTSSSNP</sequence>
<evidence type="ECO:0000256" key="4">
    <source>
        <dbReference type="ARBA" id="ARBA00022840"/>
    </source>
</evidence>
<dbReference type="Pfam" id="PF00005">
    <property type="entry name" value="ABC_tran"/>
    <property type="match status" value="1"/>
</dbReference>
<keyword evidence="2" id="KW-1003">Cell membrane</keyword>
<dbReference type="GO" id="GO:0016887">
    <property type="term" value="F:ATP hydrolysis activity"/>
    <property type="evidence" value="ECO:0007669"/>
    <property type="project" value="InterPro"/>
</dbReference>
<dbReference type="AlphaFoldDB" id="A0A3P2A1Q6"/>
<dbReference type="PROSITE" id="PS00211">
    <property type="entry name" value="ABC_TRANSPORTER_1"/>
    <property type="match status" value="1"/>
</dbReference>
<keyword evidence="4 6" id="KW-0067">ATP-binding</keyword>
<dbReference type="RefSeq" id="WP_124796275.1">
    <property type="nucleotide sequence ID" value="NZ_RQYC01000028.1"/>
</dbReference>
<keyword evidence="7" id="KW-1185">Reference proteome</keyword>
<gene>
    <name evidence="6" type="ORF">EII21_10475</name>
</gene>
<evidence type="ECO:0000313" key="6">
    <source>
        <dbReference type="EMBL" id="RRD88925.1"/>
    </source>
</evidence>
<dbReference type="GO" id="GO:0005524">
    <property type="term" value="F:ATP binding"/>
    <property type="evidence" value="ECO:0007669"/>
    <property type="project" value="UniProtKB-KW"/>
</dbReference>
<dbReference type="PROSITE" id="PS50893">
    <property type="entry name" value="ABC_TRANSPORTER_2"/>
    <property type="match status" value="1"/>
</dbReference>
<dbReference type="PANTHER" id="PTHR43023">
    <property type="entry name" value="PROTEIN TRIGALACTOSYLDIACYLGLYCEROL 3, CHLOROPLASTIC"/>
    <property type="match status" value="1"/>
</dbReference>
<evidence type="ECO:0000256" key="3">
    <source>
        <dbReference type="ARBA" id="ARBA00022741"/>
    </source>
</evidence>
<comment type="caution">
    <text evidence="6">The sequence shown here is derived from an EMBL/GenBank/DDBJ whole genome shotgun (WGS) entry which is preliminary data.</text>
</comment>